<reference evidence="2" key="1">
    <citation type="submission" date="2021-01" db="EMBL/GenBank/DDBJ databases">
        <title>Metabolic potential, ecology and presence of endohyphal bacteria is reflected in genomic diversity of Mucoromycotina.</title>
        <authorList>
            <person name="Muszewska A."/>
            <person name="Okrasinska A."/>
            <person name="Steczkiewicz K."/>
            <person name="Drgas O."/>
            <person name="Orlowska M."/>
            <person name="Perlinska-Lenart U."/>
            <person name="Aleksandrzak-Piekarczyk T."/>
            <person name="Szatraj K."/>
            <person name="Zielenkiewicz U."/>
            <person name="Pilsyk S."/>
            <person name="Malc E."/>
            <person name="Mieczkowski P."/>
            <person name="Kruszewska J.S."/>
            <person name="Biernat P."/>
            <person name="Pawlowska J."/>
        </authorList>
    </citation>
    <scope>NUCLEOTIDE SEQUENCE</scope>
    <source>
        <strain evidence="2">WA0000018081</strain>
    </source>
</reference>
<dbReference type="InterPro" id="IPR036047">
    <property type="entry name" value="F-box-like_dom_sf"/>
</dbReference>
<dbReference type="Gene3D" id="1.20.1280.50">
    <property type="match status" value="1"/>
</dbReference>
<dbReference type="SUPFAM" id="SSF81383">
    <property type="entry name" value="F-box domain"/>
    <property type="match status" value="1"/>
</dbReference>
<proteinExistence type="predicted"/>
<sequence>MANNSLFPTEILQKIFEYLTEPKDLYRNCQLVCRSWNLATGLSKKEFSVRLLNYQLRPFLGDLKRFSSMGPKVFRITMLPSLGYKCNYDFRAMVNLCQNVSELVFTCSSVYEYVRSINSHEAKLPSIKKIMLQTLKKCTPTLKRYHLWINFRFRDTITHLEIFDLEHMGVLNKSDRLVQFSTSFKHLQNLRVLLQSRDNESVDLDDILSPNKEMKALKLFQLHEVTANKENMTTYPLVTELEITVTKVASVDFFQCIILKFPNLSYLRLLIDEALVHTDLNATENTLIFARFATYCNSIESLGVYYVYNGQAVQMTCLIENKAIVWDEEDMLWDHENMFPEEEFVVDFPADIFEYVEYPSSSAMYDDYLEIDTVTAVEEFENVHPPSTPYEQDYQDMLDDDEYVYRDCLNHLQNLSDGSDFNNGQDYLDYMRNMFDEDLMQRVADEEVTNEGYLDLIESAADEEIATQEHLDAMQNLADEDVMTPEYLDDTYDMEDENGYYDQNYSDTMQDMTEHNEYYDQSYLDSVHNTSEGIDYLATQDFLDSLQRMTEEREYFMTQEDHNIIAVLSKLY</sequence>
<evidence type="ECO:0000313" key="2">
    <source>
        <dbReference type="EMBL" id="KAG2235000.1"/>
    </source>
</evidence>
<accession>A0A8H7SRN4</accession>
<dbReference type="InterPro" id="IPR032675">
    <property type="entry name" value="LRR_dom_sf"/>
</dbReference>
<dbReference type="OrthoDB" id="2288800at2759"/>
<feature type="domain" description="F-box" evidence="1">
    <location>
        <begin position="8"/>
        <end position="39"/>
    </location>
</feature>
<dbReference type="Gene3D" id="3.80.10.10">
    <property type="entry name" value="Ribonuclease Inhibitor"/>
    <property type="match status" value="1"/>
</dbReference>
<dbReference type="Proteomes" id="UP000613177">
    <property type="component" value="Unassembled WGS sequence"/>
</dbReference>
<evidence type="ECO:0000259" key="1">
    <source>
        <dbReference type="Pfam" id="PF12937"/>
    </source>
</evidence>
<dbReference type="AlphaFoldDB" id="A0A8H7SRN4"/>
<dbReference type="Pfam" id="PF12937">
    <property type="entry name" value="F-box-like"/>
    <property type="match status" value="1"/>
</dbReference>
<evidence type="ECO:0000313" key="3">
    <source>
        <dbReference type="Proteomes" id="UP000613177"/>
    </source>
</evidence>
<protein>
    <recommendedName>
        <fullName evidence="1">F-box domain-containing protein</fullName>
    </recommendedName>
</protein>
<keyword evidence="3" id="KW-1185">Reference proteome</keyword>
<name>A0A8H7SRN4_9FUNG</name>
<gene>
    <name evidence="2" type="ORF">INT48_000242</name>
</gene>
<dbReference type="EMBL" id="JAEPRE010000041">
    <property type="protein sequence ID" value="KAG2235000.1"/>
    <property type="molecule type" value="Genomic_DNA"/>
</dbReference>
<dbReference type="InterPro" id="IPR001810">
    <property type="entry name" value="F-box_dom"/>
</dbReference>
<organism evidence="2 3">
    <name type="scientific">Thamnidium elegans</name>
    <dbReference type="NCBI Taxonomy" id="101142"/>
    <lineage>
        <taxon>Eukaryota</taxon>
        <taxon>Fungi</taxon>
        <taxon>Fungi incertae sedis</taxon>
        <taxon>Mucoromycota</taxon>
        <taxon>Mucoromycotina</taxon>
        <taxon>Mucoromycetes</taxon>
        <taxon>Mucorales</taxon>
        <taxon>Mucorineae</taxon>
        <taxon>Mucoraceae</taxon>
        <taxon>Thamnidium</taxon>
    </lineage>
</organism>
<dbReference type="CDD" id="cd22159">
    <property type="entry name" value="F-box_AtTIR1-like"/>
    <property type="match status" value="1"/>
</dbReference>
<comment type="caution">
    <text evidence="2">The sequence shown here is derived from an EMBL/GenBank/DDBJ whole genome shotgun (WGS) entry which is preliminary data.</text>
</comment>